<dbReference type="EMBL" id="ABXU01000024">
    <property type="protein sequence ID" value="EEB34341.1"/>
    <property type="molecule type" value="Genomic_DNA"/>
</dbReference>
<accession>B6WRN5</accession>
<dbReference type="RefSeq" id="WP_006004848.1">
    <property type="nucleotide sequence ID" value="NZ_DS996354.1"/>
</dbReference>
<reference evidence="2 3" key="2">
    <citation type="submission" date="2008-10" db="EMBL/GenBank/DDBJ databases">
        <authorList>
            <person name="Fulton L."/>
            <person name="Clifton S."/>
            <person name="Fulton B."/>
            <person name="Xu J."/>
            <person name="Minx P."/>
            <person name="Pepin K.H."/>
            <person name="Johnson M."/>
            <person name="Bhonagiri V."/>
            <person name="Nash W.E."/>
            <person name="Mardis E.R."/>
            <person name="Wilson R.K."/>
        </authorList>
    </citation>
    <scope>NUCLEOTIDE SEQUENCE [LARGE SCALE GENOMIC DNA]</scope>
    <source>
        <strain evidence="2 3">ATCC 29098</strain>
    </source>
</reference>
<evidence type="ECO:0000313" key="2">
    <source>
        <dbReference type="EMBL" id="EEB34341.1"/>
    </source>
</evidence>
<proteinExistence type="predicted"/>
<name>B6WRN5_9BACT</name>
<reference evidence="2 3" key="1">
    <citation type="submission" date="2008-10" db="EMBL/GenBank/DDBJ databases">
        <title>Draft genome sequence of Desulvovibrio piger (ATCC 29098).</title>
        <authorList>
            <person name="Sudarsanam P."/>
            <person name="Ley R."/>
            <person name="Guruge J."/>
            <person name="Turnbaugh P.J."/>
            <person name="Mahowald M."/>
            <person name="Liep D."/>
            <person name="Gordon J."/>
        </authorList>
    </citation>
    <scope>NUCLEOTIDE SEQUENCE [LARGE SCALE GENOMIC DNA]</scope>
    <source>
        <strain evidence="2 3">ATCC 29098</strain>
    </source>
</reference>
<comment type="caution">
    <text evidence="2">The sequence shown here is derived from an EMBL/GenBank/DDBJ whole genome shotgun (WGS) entry which is preliminary data.</text>
</comment>
<sequence>MPNDVEELLARSASTDIQVLLTAKESAKRAALDDPSQANLAALDRASKMLESAMEATKTLKNWQAVLDHVAENGRKLSKSKLYKDIGEGRLRKQPDGTFRLRDVQRYMASLPTAGTPDALVRKAADRQRRKEEADIRKAEAAAEREEFDLAVKKGRFIAKDQVYAELAARAVTLSSGLKTAFEARNLDLVALVDGNPKKAVALVEALERICDDALNEYSREMEFEVVLEDLEQGAEEVTDEQE</sequence>
<dbReference type="eggNOG" id="ENOG503369S">
    <property type="taxonomic scope" value="Bacteria"/>
</dbReference>
<gene>
    <name evidence="2" type="ORF">DESPIG_00726</name>
</gene>
<evidence type="ECO:0000313" key="3">
    <source>
        <dbReference type="Proteomes" id="UP000003676"/>
    </source>
</evidence>
<feature type="coiled-coil region" evidence="1">
    <location>
        <begin position="122"/>
        <end position="149"/>
    </location>
</feature>
<dbReference type="AlphaFoldDB" id="B6WRN5"/>
<dbReference type="OrthoDB" id="5452435at2"/>
<dbReference type="Proteomes" id="UP000003676">
    <property type="component" value="Unassembled WGS sequence"/>
</dbReference>
<keyword evidence="1" id="KW-0175">Coiled coil</keyword>
<protein>
    <submittedName>
        <fullName evidence="2">Uncharacterized protein</fullName>
    </submittedName>
</protein>
<organism evidence="2 3">
    <name type="scientific">Desulfovibrio piger ATCC 29098</name>
    <dbReference type="NCBI Taxonomy" id="411464"/>
    <lineage>
        <taxon>Bacteria</taxon>
        <taxon>Pseudomonadati</taxon>
        <taxon>Thermodesulfobacteriota</taxon>
        <taxon>Desulfovibrionia</taxon>
        <taxon>Desulfovibrionales</taxon>
        <taxon>Desulfovibrionaceae</taxon>
        <taxon>Desulfovibrio</taxon>
    </lineage>
</organism>
<evidence type="ECO:0000256" key="1">
    <source>
        <dbReference type="SAM" id="Coils"/>
    </source>
</evidence>
<dbReference type="HOGENOM" id="CLU_1154994_0_0_7"/>